<dbReference type="InterPro" id="IPR056823">
    <property type="entry name" value="TEN-like_YD-shell"/>
</dbReference>
<dbReference type="Pfam" id="PF03527">
    <property type="entry name" value="RHS"/>
    <property type="match status" value="1"/>
</dbReference>
<keyword evidence="7" id="KW-1185">Reference proteome</keyword>
<reference evidence="7" key="1">
    <citation type="journal article" date="2019" name="Int. J. Syst. Evol. Microbiol.">
        <title>The Global Catalogue of Microorganisms (GCM) 10K type strain sequencing project: providing services to taxonomists for standard genome sequencing and annotation.</title>
        <authorList>
            <consortium name="The Broad Institute Genomics Platform"/>
            <consortium name="The Broad Institute Genome Sequencing Center for Infectious Disease"/>
            <person name="Wu L."/>
            <person name="Ma J."/>
        </authorList>
    </citation>
    <scope>NUCLEOTIDE SEQUENCE [LARGE SCALE GENOMIC DNA]</scope>
    <source>
        <strain evidence="7">JCM 4565</strain>
    </source>
</reference>
<dbReference type="Gene3D" id="2.180.10.10">
    <property type="entry name" value="RHS repeat-associated core"/>
    <property type="match status" value="3"/>
</dbReference>
<dbReference type="Pfam" id="PF21725">
    <property type="entry name" value="T7SS_signal"/>
    <property type="match status" value="1"/>
</dbReference>
<dbReference type="InterPro" id="IPR022385">
    <property type="entry name" value="Rhs_assc_core"/>
</dbReference>
<feature type="domain" description="Teneurin-like YD-shell" evidence="5">
    <location>
        <begin position="1140"/>
        <end position="1260"/>
    </location>
</feature>
<dbReference type="Proteomes" id="UP001500063">
    <property type="component" value="Unassembled WGS sequence"/>
</dbReference>
<evidence type="ECO:0000259" key="3">
    <source>
        <dbReference type="Pfam" id="PF20148"/>
    </source>
</evidence>
<feature type="domain" description="Putative T7SS secretion signal" evidence="4">
    <location>
        <begin position="12"/>
        <end position="251"/>
    </location>
</feature>
<feature type="domain" description="DUF6531" evidence="3">
    <location>
        <begin position="419"/>
        <end position="492"/>
    </location>
</feature>
<dbReference type="InterPro" id="IPR001826">
    <property type="entry name" value="RHS"/>
</dbReference>
<dbReference type="NCBIfam" id="TIGR01643">
    <property type="entry name" value="YD_repeat_2x"/>
    <property type="match status" value="14"/>
</dbReference>
<dbReference type="PANTHER" id="PTHR32305">
    <property type="match status" value="1"/>
</dbReference>
<sequence length="1582" mass="170505">MAIWDNIGDKIDHAVDAGKRGLGEAVEWGGHKVADVADDLGFHGAAKSVDDWSDRTASGLGAEVGEKQLDETDDPKELVHGDAKRIEATAGHLRSFRTAFNTAHAGMQKIDPSQWKGEGSDNFAQKFAEHAPKWAHAADSCQDAATALSAYAHTVTWAQAQAKEAVRLYKQGKEAAKAARDAYSKAADAYNAKVKAGQDPGAPPPPCTDPGIADREEAQRVLTEARKQRNTAAAAAQGHIDKAVELAPKLPKFSDRVAGDAKDLFEGGQVEAMHLLGGAVRSVTDMARFARTLNPLDPYNITHPAAYLDGVVQTDAGIVSLAAHPGRIPSTLLGDGWGSDPSEAMGRLAGNITMGIATGGGSTAANAGERMAIGAARRGATDAAEAGAEQGVKSGAAREAVEANPKQGGIGEGQKCVGGDPIDLATGRMFLPQTDVSLPAAGLPLLFERRAESGYRAGRWLGPSWSSTVDERLEIDSAGVVYVGADGMLLSYPHPAPGVPTLPAEGPRWPLANADGGYLITDPVSGRTRHFAPYGEDLALLQQVSDRGGHWITLEYDVDGTPRALVHDGGYRVRITTDSGRITALHLVTEGVETELIRYGYTDGNLTDVINSSGLPLRFDYDERGRITAWTDRNASRYVYAYDDRDRCVFQTGTDGHMRFSLEYGEPDPDTGLRVTAMTDSLGHTAHYVVEDATSHVVAEIDPTGAATRSRRDRHNRLLSRTDALDRTTEFRYDEAGRLLSVTRPDGRVATASYDPAGHPVTVTDVDGTVRHQTFDAAGRRTSATDPAGAVTRFTYDSYGHLSTVTDALGSTTRVTCDAAGLPVEVTDPLGGVTTYCRDAFGRVTTVIDPLGATTRLSWTVEGRLARRVAADGAEETWTYDGEGNCVTHTDALGGVTRSEYTHFDRLTARTGPDGVRYEFTHDSHLQLTAVTNPQGLTWSYEFDPAGRLASETDFDGRTLRYAHDAAGQLVSRTDPLGQTVAYERDVLGRVVRKDADGAVTTYAHDAAGRLLEAAGPDATLVYGRDRLGRVKSETCDGRTLTFAYDELGRRARRVTPMGAVSTWAYDAAGRRTSMTASGHSFTMEHDAAGREIARHFGDALTLTHDWDPVGRLSSQSLPGVLSRTYTYRRDGAVTSIDDRTYSLDAVGQVTGVDAPGWSERYAYDEAGNQTSADWPGPGQEAVGSRAYVGTRITRAGGVRYEHDELGRVVVRRKTRLSRKPDTWRYEWDAEDRLTAVVTPDGARWRYLYDPLGRRIAKRRLGAAGAILEEVRFTWDGATLVEQTTISSEFPNPVTLTWDHDGLHPIAQTERISAADASQRAIDTRFFAIVTDLIGTPTELVDESGEVTWRARSTLWGTTSWATASTAYTPLRFPGQYFDPETGLHYNFHRHYDPESARYLSPDPLGLAPAPNPATYVHNPVTWADPLGLAPCKKSLFGRLKGMFGRQAESSDLPGPAASQPLMLGPAGPGIGDVAELHGPFHRLGSPTQTSDVTEQVIESGQLWGRESRWGGNPMAQAHRGPIPDNAPPGSFEFYTSVTPKPARNTPPGYAAWELGSEPGVISIHHNGDDFGAIPAYVTEVR</sequence>
<dbReference type="InterPro" id="IPR031325">
    <property type="entry name" value="RHS_repeat"/>
</dbReference>
<proteinExistence type="predicted"/>
<evidence type="ECO:0000313" key="7">
    <source>
        <dbReference type="Proteomes" id="UP001500063"/>
    </source>
</evidence>
<dbReference type="InterPro" id="IPR049082">
    <property type="entry name" value="T7SS_signal"/>
</dbReference>
<dbReference type="RefSeq" id="WP_344115996.1">
    <property type="nucleotide sequence ID" value="NZ_BAAABW010000002.1"/>
</dbReference>
<dbReference type="Pfam" id="PF20148">
    <property type="entry name" value="DUF6531"/>
    <property type="match status" value="1"/>
</dbReference>
<dbReference type="InterPro" id="IPR050708">
    <property type="entry name" value="T6SS_VgrG/RHS"/>
</dbReference>
<protein>
    <submittedName>
        <fullName evidence="6">RHS repeat-associated core domain-containing protein</fullName>
    </submittedName>
</protein>
<dbReference type="SUPFAM" id="SSF101898">
    <property type="entry name" value="NHL repeat"/>
    <property type="match status" value="1"/>
</dbReference>
<dbReference type="EMBL" id="BAAABW010000002">
    <property type="protein sequence ID" value="GAA0334073.1"/>
    <property type="molecule type" value="Genomic_DNA"/>
</dbReference>
<dbReference type="PANTHER" id="PTHR32305:SF15">
    <property type="entry name" value="PROTEIN RHSA-RELATED"/>
    <property type="match status" value="1"/>
</dbReference>
<gene>
    <name evidence="6" type="ORF">GCM10010319_07570</name>
</gene>
<dbReference type="InterPro" id="IPR045351">
    <property type="entry name" value="DUF6531"/>
</dbReference>
<evidence type="ECO:0000259" key="2">
    <source>
        <dbReference type="Pfam" id="PF03527"/>
    </source>
</evidence>
<evidence type="ECO:0000259" key="4">
    <source>
        <dbReference type="Pfam" id="PF21725"/>
    </source>
</evidence>
<dbReference type="InterPro" id="IPR006530">
    <property type="entry name" value="YD"/>
</dbReference>
<name>A0ABP3G2Z7_9ACTN</name>
<dbReference type="Gene3D" id="1.10.287.1060">
    <property type="entry name" value="ESAT-6-like"/>
    <property type="match status" value="1"/>
</dbReference>
<keyword evidence="1" id="KW-0677">Repeat</keyword>
<organism evidence="6 7">
    <name type="scientific">Streptomyces blastmyceticus</name>
    <dbReference type="NCBI Taxonomy" id="68180"/>
    <lineage>
        <taxon>Bacteria</taxon>
        <taxon>Bacillati</taxon>
        <taxon>Actinomycetota</taxon>
        <taxon>Actinomycetes</taxon>
        <taxon>Kitasatosporales</taxon>
        <taxon>Streptomycetaceae</taxon>
        <taxon>Streptomyces</taxon>
    </lineage>
</organism>
<dbReference type="NCBIfam" id="TIGR03696">
    <property type="entry name" value="Rhs_assc_core"/>
    <property type="match status" value="1"/>
</dbReference>
<evidence type="ECO:0000313" key="6">
    <source>
        <dbReference type="EMBL" id="GAA0334073.1"/>
    </source>
</evidence>
<dbReference type="Pfam" id="PF25023">
    <property type="entry name" value="TEN_YD-shell"/>
    <property type="match status" value="1"/>
</dbReference>
<feature type="domain" description="RHS protein conserved region" evidence="2">
    <location>
        <begin position="1329"/>
        <end position="1358"/>
    </location>
</feature>
<evidence type="ECO:0000256" key="1">
    <source>
        <dbReference type="ARBA" id="ARBA00022737"/>
    </source>
</evidence>
<evidence type="ECO:0000259" key="5">
    <source>
        <dbReference type="Pfam" id="PF25023"/>
    </source>
</evidence>
<accession>A0ABP3G2Z7</accession>
<comment type="caution">
    <text evidence="6">The sequence shown here is derived from an EMBL/GenBank/DDBJ whole genome shotgun (WGS) entry which is preliminary data.</text>
</comment>
<dbReference type="Pfam" id="PF05593">
    <property type="entry name" value="RHS_repeat"/>
    <property type="match status" value="8"/>
</dbReference>